<name>A0ABM1BDR1_LIMPO</name>
<accession>A0ABM1BDR1</accession>
<evidence type="ECO:0000256" key="3">
    <source>
        <dbReference type="ARBA" id="ARBA00023125"/>
    </source>
</evidence>
<feature type="region of interest" description="Disordered" evidence="6">
    <location>
        <begin position="414"/>
        <end position="433"/>
    </location>
</feature>
<dbReference type="Pfam" id="PF00010">
    <property type="entry name" value="HLH"/>
    <property type="match status" value="1"/>
</dbReference>
<evidence type="ECO:0000256" key="5">
    <source>
        <dbReference type="ARBA" id="ARBA00023242"/>
    </source>
</evidence>
<dbReference type="RefSeq" id="XP_013779904.1">
    <property type="nucleotide sequence ID" value="XM_013924450.2"/>
</dbReference>
<feature type="region of interest" description="Disordered" evidence="6">
    <location>
        <begin position="1"/>
        <end position="20"/>
    </location>
</feature>
<dbReference type="Proteomes" id="UP000694941">
    <property type="component" value="Unplaced"/>
</dbReference>
<dbReference type="Gene3D" id="6.10.250.980">
    <property type="match status" value="1"/>
</dbReference>
<evidence type="ECO:0000313" key="10">
    <source>
        <dbReference type="RefSeq" id="XP_013779904.1"/>
    </source>
</evidence>
<reference evidence="10" key="1">
    <citation type="submission" date="2025-08" db="UniProtKB">
        <authorList>
            <consortium name="RefSeq"/>
        </authorList>
    </citation>
    <scope>IDENTIFICATION</scope>
    <source>
        <tissue evidence="10">Muscle</tissue>
    </source>
</reference>
<proteinExistence type="predicted"/>
<dbReference type="InterPro" id="IPR011598">
    <property type="entry name" value="bHLH_dom"/>
</dbReference>
<dbReference type="SUPFAM" id="SSF47459">
    <property type="entry name" value="HLH, helix-loop-helix DNA-binding domain"/>
    <property type="match status" value="1"/>
</dbReference>
<feature type="domain" description="BHLH" evidence="7">
    <location>
        <begin position="13"/>
        <end position="70"/>
    </location>
</feature>
<dbReference type="SUPFAM" id="SSF158457">
    <property type="entry name" value="Orange domain-like"/>
    <property type="match status" value="1"/>
</dbReference>
<comment type="subcellular location">
    <subcellularLocation>
        <location evidence="1">Nucleus</location>
    </subcellularLocation>
</comment>
<sequence>MPADKSYSKTSDYRRATKPLMEKRRRARINQCLNELKTLVLDALHEDPSRHSKLEKADILDMSVRYLQNIQRQQVAAAIATDPAVFNKFKAGFNECAAEVRRYVSQIEIDYNLRQRLLSHLGNTIARLATPTTGMTFSFPEINCSLSDIVHHLQRLGVQIPIGILDTSYGNLVPPRTVQNIPPEKVIDNSNNEPKASSSILKSSSTLTNIEKILEGLPLIPSRLTNGDIACLLPSRALSSVHNQFLNSLILDSRATNPSSFVVNTSNSTTSSYFLSPWGSGISSEVPRRSTSVSSSLDCSISPSAGDSYSDVLTETLMAPPKESSRASNHSPKDLSLSAEVRNGVQRSSLTPSNTSVSFATKIRGQSLINKQQYSDSSKIGNFVNNNNNSVVDRSTINHMESFQAHTSLQSLRKLTSGHTGSSSGYTSFKSDSSITHKTKNQDFISVLYQPTDEAVWRPW</sequence>
<dbReference type="Pfam" id="PF07527">
    <property type="entry name" value="Hairy_orange"/>
    <property type="match status" value="1"/>
</dbReference>
<dbReference type="Gene3D" id="4.10.280.10">
    <property type="entry name" value="Helix-loop-helix DNA-binding domain"/>
    <property type="match status" value="1"/>
</dbReference>
<evidence type="ECO:0000313" key="9">
    <source>
        <dbReference type="Proteomes" id="UP000694941"/>
    </source>
</evidence>
<keyword evidence="5" id="KW-0539">Nucleus</keyword>
<evidence type="ECO:0000256" key="1">
    <source>
        <dbReference type="ARBA" id="ARBA00004123"/>
    </source>
</evidence>
<dbReference type="InterPro" id="IPR003650">
    <property type="entry name" value="Orange_dom"/>
</dbReference>
<keyword evidence="4" id="KW-0804">Transcription</keyword>
<evidence type="ECO:0000259" key="8">
    <source>
        <dbReference type="PROSITE" id="PS51054"/>
    </source>
</evidence>
<dbReference type="PROSITE" id="PS50888">
    <property type="entry name" value="BHLH"/>
    <property type="match status" value="1"/>
</dbReference>
<feature type="compositionally biased region" description="Low complexity" evidence="6">
    <location>
        <begin position="417"/>
        <end position="428"/>
    </location>
</feature>
<evidence type="ECO:0000259" key="7">
    <source>
        <dbReference type="PROSITE" id="PS50888"/>
    </source>
</evidence>
<dbReference type="PROSITE" id="PS51054">
    <property type="entry name" value="ORANGE"/>
    <property type="match status" value="1"/>
</dbReference>
<dbReference type="InterPro" id="IPR050370">
    <property type="entry name" value="HES_HEY"/>
</dbReference>
<feature type="region of interest" description="Disordered" evidence="6">
    <location>
        <begin position="320"/>
        <end position="354"/>
    </location>
</feature>
<dbReference type="SMART" id="SM00353">
    <property type="entry name" value="HLH"/>
    <property type="match status" value="1"/>
</dbReference>
<keyword evidence="9" id="KW-1185">Reference proteome</keyword>
<feature type="compositionally biased region" description="Polar residues" evidence="6">
    <location>
        <begin position="345"/>
        <end position="354"/>
    </location>
</feature>
<evidence type="ECO:0000256" key="6">
    <source>
        <dbReference type="SAM" id="MobiDB-lite"/>
    </source>
</evidence>
<protein>
    <submittedName>
        <fullName evidence="10">Transcription factor HES-1-like isoform X1</fullName>
    </submittedName>
</protein>
<dbReference type="SMART" id="SM00511">
    <property type="entry name" value="ORANGE"/>
    <property type="match status" value="1"/>
</dbReference>
<keyword evidence="2" id="KW-0805">Transcription regulation</keyword>
<dbReference type="InterPro" id="IPR036638">
    <property type="entry name" value="HLH_DNA-bd_sf"/>
</dbReference>
<evidence type="ECO:0000256" key="2">
    <source>
        <dbReference type="ARBA" id="ARBA00023015"/>
    </source>
</evidence>
<organism evidence="9 10">
    <name type="scientific">Limulus polyphemus</name>
    <name type="common">Atlantic horseshoe crab</name>
    <dbReference type="NCBI Taxonomy" id="6850"/>
    <lineage>
        <taxon>Eukaryota</taxon>
        <taxon>Metazoa</taxon>
        <taxon>Ecdysozoa</taxon>
        <taxon>Arthropoda</taxon>
        <taxon>Chelicerata</taxon>
        <taxon>Merostomata</taxon>
        <taxon>Xiphosura</taxon>
        <taxon>Limulidae</taxon>
        <taxon>Limulus</taxon>
    </lineage>
</organism>
<dbReference type="GeneID" id="106464319"/>
<feature type="domain" description="Orange" evidence="8">
    <location>
        <begin position="89"/>
        <end position="121"/>
    </location>
</feature>
<keyword evidence="3" id="KW-0238">DNA-binding</keyword>
<dbReference type="PANTHER" id="PTHR10985">
    <property type="entry name" value="BASIC HELIX-LOOP-HELIX TRANSCRIPTION FACTOR, HES-RELATED"/>
    <property type="match status" value="1"/>
</dbReference>
<evidence type="ECO:0000256" key="4">
    <source>
        <dbReference type="ARBA" id="ARBA00023163"/>
    </source>
</evidence>
<gene>
    <name evidence="10" type="primary">LOC106464319</name>
</gene>